<sequence>MESTEKRKFDEGNGDTQSNAPKRRVIGPSLPPASASAQVAHETSSGSESDESDDDFGPSLPPPDGVSVPVEQSVDRSTSPVHGKKESQRDQWMLAPPDGSDWATKIDPTQLRNRKFQTGRLAGSGGSKQVDSSWVETPEERMRRLGDAVMGVGSPSSDTKPKASNTARAKSMEERIKKYNDQSGKNSRLESAEARKEEDDDPGARAFDREKDMAISSKISNAKRREML</sequence>
<keyword evidence="4" id="KW-1185">Reference proteome</keyword>
<organism evidence="3 4">
    <name type="scientific">Penicillium decumbens</name>
    <dbReference type="NCBI Taxonomy" id="69771"/>
    <lineage>
        <taxon>Eukaryota</taxon>
        <taxon>Fungi</taxon>
        <taxon>Dikarya</taxon>
        <taxon>Ascomycota</taxon>
        <taxon>Pezizomycotina</taxon>
        <taxon>Eurotiomycetes</taxon>
        <taxon>Eurotiomycetidae</taxon>
        <taxon>Eurotiales</taxon>
        <taxon>Aspergillaceae</taxon>
        <taxon>Penicillium</taxon>
    </lineage>
</organism>
<feature type="compositionally biased region" description="Basic and acidic residues" evidence="1">
    <location>
        <begin position="187"/>
        <end position="213"/>
    </location>
</feature>
<evidence type="ECO:0000313" key="3">
    <source>
        <dbReference type="EMBL" id="OQD68725.1"/>
    </source>
</evidence>
<feature type="compositionally biased region" description="Polar residues" evidence="1">
    <location>
        <begin position="154"/>
        <end position="168"/>
    </location>
</feature>
<dbReference type="EMBL" id="MDYL01000031">
    <property type="protein sequence ID" value="OQD68725.1"/>
    <property type="molecule type" value="Genomic_DNA"/>
</dbReference>
<dbReference type="PANTHER" id="PTHR46370:SF1">
    <property type="entry name" value="GPALPP MOTIFS-CONTAINING PROTEIN 1"/>
    <property type="match status" value="1"/>
</dbReference>
<dbReference type="Pfam" id="PF12572">
    <property type="entry name" value="DUF3752"/>
    <property type="match status" value="1"/>
</dbReference>
<dbReference type="Proteomes" id="UP000191522">
    <property type="component" value="Unassembled WGS sequence"/>
</dbReference>
<feature type="compositionally biased region" description="Basic and acidic residues" evidence="1">
    <location>
        <begin position="1"/>
        <end position="11"/>
    </location>
</feature>
<dbReference type="AlphaFoldDB" id="A0A1V6NVH4"/>
<feature type="domain" description="DUF3752" evidence="2">
    <location>
        <begin position="96"/>
        <end position="228"/>
    </location>
</feature>
<protein>
    <recommendedName>
        <fullName evidence="2">DUF3752 domain-containing protein</fullName>
    </recommendedName>
</protein>
<dbReference type="OMA" id="NKAADFG"/>
<accession>A0A1V6NVH4</accession>
<feature type="compositionally biased region" description="Basic and acidic residues" evidence="1">
    <location>
        <begin position="170"/>
        <end position="180"/>
    </location>
</feature>
<evidence type="ECO:0000256" key="1">
    <source>
        <dbReference type="SAM" id="MobiDB-lite"/>
    </source>
</evidence>
<dbReference type="InterPro" id="IPR022226">
    <property type="entry name" value="DUF3752"/>
</dbReference>
<dbReference type="OrthoDB" id="73491at2759"/>
<comment type="caution">
    <text evidence="3">The sequence shown here is derived from an EMBL/GenBank/DDBJ whole genome shotgun (WGS) entry which is preliminary data.</text>
</comment>
<proteinExistence type="predicted"/>
<feature type="region of interest" description="Disordered" evidence="1">
    <location>
        <begin position="1"/>
        <end position="228"/>
    </location>
</feature>
<evidence type="ECO:0000259" key="2">
    <source>
        <dbReference type="Pfam" id="PF12572"/>
    </source>
</evidence>
<gene>
    <name evidence="3" type="ORF">PENDEC_c031G04394</name>
</gene>
<dbReference type="PANTHER" id="PTHR46370">
    <property type="entry name" value="GPALPP MOTIFS-CONTAINING PROTEIN 1"/>
    <property type="match status" value="1"/>
</dbReference>
<dbReference type="InterPro" id="IPR046331">
    <property type="entry name" value="GPAM1-like"/>
</dbReference>
<evidence type="ECO:0000313" key="4">
    <source>
        <dbReference type="Proteomes" id="UP000191522"/>
    </source>
</evidence>
<name>A0A1V6NVH4_PENDC</name>
<reference evidence="4" key="1">
    <citation type="journal article" date="2017" name="Nat. Microbiol.">
        <title>Global analysis of biosynthetic gene clusters reveals vast potential of secondary metabolite production in Penicillium species.</title>
        <authorList>
            <person name="Nielsen J.C."/>
            <person name="Grijseels S."/>
            <person name="Prigent S."/>
            <person name="Ji B."/>
            <person name="Dainat J."/>
            <person name="Nielsen K.F."/>
            <person name="Frisvad J.C."/>
            <person name="Workman M."/>
            <person name="Nielsen J."/>
        </authorList>
    </citation>
    <scope>NUCLEOTIDE SEQUENCE [LARGE SCALE GENOMIC DNA]</scope>
    <source>
        <strain evidence="4">IBT 11843</strain>
    </source>
</reference>